<feature type="transmembrane region" description="Helical" evidence="6">
    <location>
        <begin position="20"/>
        <end position="42"/>
    </location>
</feature>
<evidence type="ECO:0000256" key="2">
    <source>
        <dbReference type="ARBA" id="ARBA00022475"/>
    </source>
</evidence>
<feature type="transmembrane region" description="Helical" evidence="6">
    <location>
        <begin position="684"/>
        <end position="704"/>
    </location>
</feature>
<comment type="subcellular location">
    <subcellularLocation>
        <location evidence="1">Cell membrane</location>
        <topology evidence="1">Multi-pass membrane protein</topology>
    </subcellularLocation>
</comment>
<evidence type="ECO:0000313" key="10">
    <source>
        <dbReference type="Proteomes" id="UP000659388"/>
    </source>
</evidence>
<evidence type="ECO:0000313" key="9">
    <source>
        <dbReference type="EMBL" id="MBL3654662.1"/>
    </source>
</evidence>
<evidence type="ECO:0000259" key="8">
    <source>
        <dbReference type="Pfam" id="PF12704"/>
    </source>
</evidence>
<reference evidence="9" key="1">
    <citation type="submission" date="2021-01" db="EMBL/GenBank/DDBJ databases">
        <title>Fulvivirga kasyanovii gen. nov., sp nov., a novel member of the phylum Bacteroidetes isolated from seawater in a mussel farm.</title>
        <authorList>
            <person name="Zhao L.-H."/>
            <person name="Wang Z.-J."/>
        </authorList>
    </citation>
    <scope>NUCLEOTIDE SEQUENCE</scope>
    <source>
        <strain evidence="9">2943</strain>
    </source>
</reference>
<dbReference type="PANTHER" id="PTHR30572:SF18">
    <property type="entry name" value="ABC-TYPE MACROLIDE FAMILY EXPORT SYSTEM PERMEASE COMPONENT 2"/>
    <property type="match status" value="1"/>
</dbReference>
<feature type="transmembrane region" description="Helical" evidence="6">
    <location>
        <begin position="433"/>
        <end position="456"/>
    </location>
</feature>
<dbReference type="PANTHER" id="PTHR30572">
    <property type="entry name" value="MEMBRANE COMPONENT OF TRANSPORTER-RELATED"/>
    <property type="match status" value="1"/>
</dbReference>
<feature type="transmembrane region" description="Helical" evidence="6">
    <location>
        <begin position="345"/>
        <end position="368"/>
    </location>
</feature>
<feature type="transmembrane region" description="Helical" evidence="6">
    <location>
        <begin position="294"/>
        <end position="316"/>
    </location>
</feature>
<dbReference type="GO" id="GO:0005886">
    <property type="term" value="C:plasma membrane"/>
    <property type="evidence" value="ECO:0007669"/>
    <property type="project" value="UniProtKB-SubCell"/>
</dbReference>
<keyword evidence="5 6" id="KW-0472">Membrane</keyword>
<evidence type="ECO:0000256" key="5">
    <source>
        <dbReference type="ARBA" id="ARBA00023136"/>
    </source>
</evidence>
<feature type="transmembrane region" description="Helical" evidence="6">
    <location>
        <begin position="388"/>
        <end position="412"/>
    </location>
</feature>
<keyword evidence="2" id="KW-1003">Cell membrane</keyword>
<dbReference type="Proteomes" id="UP000659388">
    <property type="component" value="Unassembled WGS sequence"/>
</dbReference>
<organism evidence="9 10">
    <name type="scientific">Fulvivirga sediminis</name>
    <dbReference type="NCBI Taxonomy" id="2803949"/>
    <lineage>
        <taxon>Bacteria</taxon>
        <taxon>Pseudomonadati</taxon>
        <taxon>Bacteroidota</taxon>
        <taxon>Cytophagia</taxon>
        <taxon>Cytophagales</taxon>
        <taxon>Fulvivirgaceae</taxon>
        <taxon>Fulvivirga</taxon>
    </lineage>
</organism>
<evidence type="ECO:0000256" key="6">
    <source>
        <dbReference type="SAM" id="Phobius"/>
    </source>
</evidence>
<feature type="domain" description="MacB-like periplasmic core" evidence="8">
    <location>
        <begin position="21"/>
        <end position="243"/>
    </location>
</feature>
<gene>
    <name evidence="9" type="ORF">JL102_00855</name>
</gene>
<evidence type="ECO:0000259" key="7">
    <source>
        <dbReference type="Pfam" id="PF02687"/>
    </source>
</evidence>
<dbReference type="GO" id="GO:0022857">
    <property type="term" value="F:transmembrane transporter activity"/>
    <property type="evidence" value="ECO:0007669"/>
    <property type="project" value="TreeGrafter"/>
</dbReference>
<accession>A0A937F1P7</accession>
<dbReference type="Pfam" id="PF12704">
    <property type="entry name" value="MacB_PCD"/>
    <property type="match status" value="1"/>
</dbReference>
<feature type="domain" description="ABC3 transporter permease C-terminal" evidence="7">
    <location>
        <begin position="301"/>
        <end position="417"/>
    </location>
</feature>
<dbReference type="Pfam" id="PF02687">
    <property type="entry name" value="FtsX"/>
    <property type="match status" value="2"/>
</dbReference>
<comment type="caution">
    <text evidence="9">The sequence shown here is derived from an EMBL/GenBank/DDBJ whole genome shotgun (WGS) entry which is preliminary data.</text>
</comment>
<feature type="transmembrane region" description="Helical" evidence="6">
    <location>
        <begin position="739"/>
        <end position="755"/>
    </location>
</feature>
<evidence type="ECO:0000256" key="4">
    <source>
        <dbReference type="ARBA" id="ARBA00022989"/>
    </source>
</evidence>
<feature type="domain" description="ABC3 transporter permease C-terminal" evidence="7">
    <location>
        <begin position="688"/>
        <end position="800"/>
    </location>
</feature>
<dbReference type="RefSeq" id="WP_202241685.1">
    <property type="nucleotide sequence ID" value="NZ_JAESIY010000001.1"/>
</dbReference>
<keyword evidence="10" id="KW-1185">Reference proteome</keyword>
<dbReference type="EMBL" id="JAESIY010000001">
    <property type="protein sequence ID" value="MBL3654662.1"/>
    <property type="molecule type" value="Genomic_DNA"/>
</dbReference>
<dbReference type="InterPro" id="IPR003838">
    <property type="entry name" value="ABC3_permease_C"/>
</dbReference>
<dbReference type="InterPro" id="IPR050250">
    <property type="entry name" value="Macrolide_Exporter_MacB"/>
</dbReference>
<evidence type="ECO:0000256" key="1">
    <source>
        <dbReference type="ARBA" id="ARBA00004651"/>
    </source>
</evidence>
<proteinExistence type="predicted"/>
<keyword evidence="3 6" id="KW-0812">Transmembrane</keyword>
<name>A0A937F1P7_9BACT</name>
<dbReference type="AlphaFoldDB" id="A0A937F1P7"/>
<dbReference type="PROSITE" id="PS51257">
    <property type="entry name" value="PROKAR_LIPOPROTEIN"/>
    <property type="match status" value="1"/>
</dbReference>
<feature type="transmembrane region" description="Helical" evidence="6">
    <location>
        <begin position="767"/>
        <end position="788"/>
    </location>
</feature>
<sequence length="807" mass="91312">MLKNYLKIAFRNLVKNKLYALINVLGLAFGLACVMLISLYVADEWSYDRFHTGATHIYRVEWFGDVPQTRTPYPMALALKQDFPEVMEATSLTPLWGAGLTKKVFSVKNPENDVAYDERGILGVDSTFLKVFDFKLIHGNKNDVLRNVGGVLISESYAHKYFEDENPIGKYLSFNSDKTLAQVEGVFEDVPHNSHFHFDILLSYVTLKAMNPNSAFYSWDDFGHYNYIKLKADANASQLEAQLLTWIRNYVDWSDETLHRIAQEQMHFFLDPLTDIHLKSHIRWELEPNGNIEYVYIMATAASLILIIACVNFMNLSTSQSVARSKEIGVRKSLGAHRSQLTRQFLGESLLISAMAIILAGLLAEVSLPGFNYITGKQLHTQYLHHSFSLLLLVGIGAFVGLAAGLYPALFLSSIDPVVSMKGVERVKASGFWLRNSLVVFQFLISMILITGSIIINDQLYFMENKDLGFDKSRLLNIPLKNDDLDEKFFAMKNELKKIPGVEFVSGMSNVPGLQFNQHFIYALSSPQNIINVSEMFSDDELVEALGLTLLEGRMFSRNVSTDAEDALVVNEAVLKALQIDDAVGKEVMWERYTGAGLTKQTIIGVVKNFNYQSLHEEVKPLVLKYSEDYNYMLVKIEGDNYQNTITQIRTLWGDYIDRFDFEYSVLSDDLSFQYLSEEKTAKIFSGFSFMAILIACFGLFGLASLSFEARTKEVGIRKVLGASVFSVLALLLKDFSKMIMLAIILAIPLAWYLSEKWLNNFIYKIAINPFVFVFAGVLLVLIAWLTLSYLTYKAAKTNPVEILKDQ</sequence>
<dbReference type="InterPro" id="IPR025857">
    <property type="entry name" value="MacB_PCD"/>
</dbReference>
<protein>
    <submittedName>
        <fullName evidence="9">ABC transporter permease</fullName>
    </submittedName>
</protein>
<evidence type="ECO:0000256" key="3">
    <source>
        <dbReference type="ARBA" id="ARBA00022692"/>
    </source>
</evidence>
<keyword evidence="4 6" id="KW-1133">Transmembrane helix</keyword>